<reference evidence="8" key="2">
    <citation type="submission" date="2021-04" db="EMBL/GenBank/DDBJ databases">
        <authorList>
            <person name="Podell S."/>
        </authorList>
    </citation>
    <scope>NUCLEOTIDE SEQUENCE</scope>
    <source>
        <strain evidence="8">Hildebrandi</strain>
    </source>
</reference>
<evidence type="ECO:0000313" key="9">
    <source>
        <dbReference type="Proteomes" id="UP000693970"/>
    </source>
</evidence>
<keyword evidence="4 7" id="KW-1133">Transmembrane helix</keyword>
<dbReference type="InterPro" id="IPR044712">
    <property type="entry name" value="SLC25A32-like"/>
</dbReference>
<keyword evidence="3" id="KW-0677">Repeat</keyword>
<keyword evidence="5 7" id="KW-0472">Membrane</keyword>
<feature type="transmembrane region" description="Helical" evidence="7">
    <location>
        <begin position="139"/>
        <end position="159"/>
    </location>
</feature>
<dbReference type="Pfam" id="PF00153">
    <property type="entry name" value="Mito_carr"/>
    <property type="match status" value="3"/>
</dbReference>
<evidence type="ECO:0000313" key="8">
    <source>
        <dbReference type="EMBL" id="KAG7351405.1"/>
    </source>
</evidence>
<dbReference type="PROSITE" id="PS50920">
    <property type="entry name" value="SOLCAR"/>
    <property type="match status" value="3"/>
</dbReference>
<sequence>MASQTAKINSAVSSSSSLVASEPTLQLAHRTTGSRKLTIKNEDHHVHVQPIGDDSPLPTTTTTTTIKSHISGSLLAKRDRSHYMSTLAAGVGSGALASIVCAPLDLWRIRMQVWGDISSAKASTAFQEILEKEGWKGMFRGLGATLVTVPLFWGVYFPLYDETKFYVSTNYPEYHPSVVHMGSAVFTGAVADLICNPCFVVRTRLQTQALHQIADHQSLQATGIVQTAKELYAQHGVRIFWRGMTANLIGLTHVAIQFPVYEYLKKTCRDRHTDGSPETAAELLVSSGLAKMCASLLSYPHEVLRSRMMDSRAATAPSLIGTAKHILELEGYKGFYTGLSVTLLRVIPNCCMTFLSYEMIFRYCKEAFATNTR</sequence>
<evidence type="ECO:0000256" key="1">
    <source>
        <dbReference type="ARBA" id="ARBA00006375"/>
    </source>
</evidence>
<dbReference type="AlphaFoldDB" id="A0A9K3KYC9"/>
<dbReference type="GO" id="GO:0055085">
    <property type="term" value="P:transmembrane transport"/>
    <property type="evidence" value="ECO:0007669"/>
    <property type="project" value="InterPro"/>
</dbReference>
<dbReference type="EMBL" id="JAGRRH010000018">
    <property type="protein sequence ID" value="KAG7351405.1"/>
    <property type="molecule type" value="Genomic_DNA"/>
</dbReference>
<comment type="similarity">
    <text evidence="1 6">Belongs to the mitochondrial carrier (TC 2.A.29) family.</text>
</comment>
<evidence type="ECO:0000256" key="4">
    <source>
        <dbReference type="ARBA" id="ARBA00022989"/>
    </source>
</evidence>
<comment type="caution">
    <text evidence="8">The sequence shown here is derived from an EMBL/GenBank/DDBJ whole genome shotgun (WGS) entry which is preliminary data.</text>
</comment>
<name>A0A9K3KYC9_9STRA</name>
<dbReference type="OrthoDB" id="10266426at2759"/>
<keyword evidence="5 6" id="KW-0812">Transmembrane</keyword>
<dbReference type="PANTHER" id="PTHR45683">
    <property type="entry name" value="MITOCHONDRIAL NICOTINAMIDE ADENINE DINUCLEOTIDE TRANSPORTER 1-RELATED-RELATED"/>
    <property type="match status" value="1"/>
</dbReference>
<dbReference type="GO" id="GO:0016020">
    <property type="term" value="C:membrane"/>
    <property type="evidence" value="ECO:0007669"/>
    <property type="project" value="UniProtKB-UniRule"/>
</dbReference>
<feature type="repeat" description="Solcar" evidence="5">
    <location>
        <begin position="175"/>
        <end position="267"/>
    </location>
</feature>
<evidence type="ECO:0000256" key="3">
    <source>
        <dbReference type="ARBA" id="ARBA00022737"/>
    </source>
</evidence>
<dbReference type="InterPro" id="IPR018108">
    <property type="entry name" value="MCP_transmembrane"/>
</dbReference>
<evidence type="ECO:0000256" key="5">
    <source>
        <dbReference type="PROSITE-ProRule" id="PRU00282"/>
    </source>
</evidence>
<accession>A0A9K3KYC9</accession>
<evidence type="ECO:0000256" key="2">
    <source>
        <dbReference type="ARBA" id="ARBA00022448"/>
    </source>
</evidence>
<dbReference type="GO" id="GO:0006862">
    <property type="term" value="P:nucleotide transport"/>
    <property type="evidence" value="ECO:0007669"/>
    <property type="project" value="InterPro"/>
</dbReference>
<organism evidence="8 9">
    <name type="scientific">Nitzschia inconspicua</name>
    <dbReference type="NCBI Taxonomy" id="303405"/>
    <lineage>
        <taxon>Eukaryota</taxon>
        <taxon>Sar</taxon>
        <taxon>Stramenopiles</taxon>
        <taxon>Ochrophyta</taxon>
        <taxon>Bacillariophyta</taxon>
        <taxon>Bacillariophyceae</taxon>
        <taxon>Bacillariophycidae</taxon>
        <taxon>Bacillariales</taxon>
        <taxon>Bacillariaceae</taxon>
        <taxon>Nitzschia</taxon>
    </lineage>
</organism>
<feature type="transmembrane region" description="Helical" evidence="7">
    <location>
        <begin position="83"/>
        <end position="104"/>
    </location>
</feature>
<gene>
    <name evidence="8" type="ORF">IV203_010765</name>
</gene>
<proteinExistence type="inferred from homology"/>
<protein>
    <submittedName>
        <fullName evidence="8">Mitochondrial carrier protein</fullName>
    </submittedName>
</protein>
<feature type="repeat" description="Solcar" evidence="5">
    <location>
        <begin position="81"/>
        <end position="166"/>
    </location>
</feature>
<evidence type="ECO:0000256" key="6">
    <source>
        <dbReference type="RuleBase" id="RU000488"/>
    </source>
</evidence>
<dbReference type="Proteomes" id="UP000693970">
    <property type="component" value="Unassembled WGS sequence"/>
</dbReference>
<feature type="repeat" description="Solcar" evidence="5">
    <location>
        <begin position="278"/>
        <end position="363"/>
    </location>
</feature>
<keyword evidence="9" id="KW-1185">Reference proteome</keyword>
<keyword evidence="2 6" id="KW-0813">Transport</keyword>
<reference evidence="8" key="1">
    <citation type="journal article" date="2021" name="Sci. Rep.">
        <title>Diploid genomic architecture of Nitzschia inconspicua, an elite biomass production diatom.</title>
        <authorList>
            <person name="Oliver A."/>
            <person name="Podell S."/>
            <person name="Pinowska A."/>
            <person name="Traller J.C."/>
            <person name="Smith S.R."/>
            <person name="McClure R."/>
            <person name="Beliaev A."/>
            <person name="Bohutskyi P."/>
            <person name="Hill E.A."/>
            <person name="Rabines A."/>
            <person name="Zheng H."/>
            <person name="Allen L.Z."/>
            <person name="Kuo A."/>
            <person name="Grigoriev I.V."/>
            <person name="Allen A.E."/>
            <person name="Hazlebeck D."/>
            <person name="Allen E.E."/>
        </authorList>
    </citation>
    <scope>NUCLEOTIDE SEQUENCE</scope>
    <source>
        <strain evidence="8">Hildebrandi</strain>
    </source>
</reference>
<evidence type="ECO:0000256" key="7">
    <source>
        <dbReference type="SAM" id="Phobius"/>
    </source>
</evidence>